<name>A0A6C0AMB8_9ZZZZ</name>
<accession>A0A6C0AMB8</accession>
<reference evidence="1" key="1">
    <citation type="journal article" date="2020" name="Nature">
        <title>Giant virus diversity and host interactions through global metagenomics.</title>
        <authorList>
            <person name="Schulz F."/>
            <person name="Roux S."/>
            <person name="Paez-Espino D."/>
            <person name="Jungbluth S."/>
            <person name="Walsh D.A."/>
            <person name="Denef V.J."/>
            <person name="McMahon K.D."/>
            <person name="Konstantinidis K.T."/>
            <person name="Eloe-Fadrosh E.A."/>
            <person name="Kyrpides N.C."/>
            <person name="Woyke T."/>
        </authorList>
    </citation>
    <scope>NUCLEOTIDE SEQUENCE</scope>
    <source>
        <strain evidence="1">GVMAG-S-1101161-73</strain>
    </source>
</reference>
<protein>
    <submittedName>
        <fullName evidence="1">Uncharacterized protein</fullName>
    </submittedName>
</protein>
<sequence>MGASNYSVSGLNQPHWIQMLAANSQALASTPSSSGNSPSRSLEQLKANFMEKYPDYIFESSSIFGSRNSTYKVVEFPKKPAVAGETPHCTQRNAGRGAHLVGVQWQCGCALWTDFLHTSIKEITSEAGLPGAFSYYDCNTCPCFPQLAGIIKGYDKLLEEFPEAFTLSTRVERERQRKLVRQEEEARKQDVERQRLAAAEKAQQDVKKREEISAQYALEMAQAKEWASQKIKEEKAAAERLAAQAELAELFAPQSSQQHKHTPLMPSDTFRVPASPAATTVEYRAQDWMTKAQFRAMRQRAGFPLNADQHVCHIIADSNGGANHIDNYYVAAGSLNQSLGNRNDSYLAEAAGLEQTKKAVAVSRSNGYTGPGAEELIAMAKAARTGMAEGVAAKPMPSGGALYYDQVTPQQMATLPLYQREALESQRRAVQEQYESSNFTRKQRIQRGTW</sequence>
<dbReference type="EMBL" id="MN740728">
    <property type="protein sequence ID" value="QHS80944.1"/>
    <property type="molecule type" value="Genomic_DNA"/>
</dbReference>
<dbReference type="AlphaFoldDB" id="A0A6C0AMB8"/>
<organism evidence="1">
    <name type="scientific">viral metagenome</name>
    <dbReference type="NCBI Taxonomy" id="1070528"/>
    <lineage>
        <taxon>unclassified sequences</taxon>
        <taxon>metagenomes</taxon>
        <taxon>organismal metagenomes</taxon>
    </lineage>
</organism>
<evidence type="ECO:0000313" key="1">
    <source>
        <dbReference type="EMBL" id="QHS80944.1"/>
    </source>
</evidence>
<proteinExistence type="predicted"/>